<accession>A0A0L8FNI4</accession>
<protein>
    <submittedName>
        <fullName evidence="1">Uncharacterized protein</fullName>
    </submittedName>
</protein>
<evidence type="ECO:0000313" key="1">
    <source>
        <dbReference type="EMBL" id="KOF66227.1"/>
    </source>
</evidence>
<dbReference type="OrthoDB" id="10248904at2759"/>
<sequence>MSSLLILCAKKMADHQNVYPIKPELQTRESFCRLRSRDSHCNHLVHLEHKTMKKHLQIRTLMIHKGENMETTLFRLEKGKLNSFDYV</sequence>
<reference evidence="1" key="1">
    <citation type="submission" date="2015-07" db="EMBL/GenBank/DDBJ databases">
        <title>MeaNS - Measles Nucleotide Surveillance Program.</title>
        <authorList>
            <person name="Tran T."/>
            <person name="Druce J."/>
        </authorList>
    </citation>
    <scope>NUCLEOTIDE SEQUENCE</scope>
    <source>
        <strain evidence="1">UCB-OBI-ISO-001</strain>
        <tissue evidence="1">Gonad</tissue>
    </source>
</reference>
<name>A0A0L8FNI4_OCTBM</name>
<gene>
    <name evidence="1" type="ORF">OCBIM_22013122mg</name>
</gene>
<dbReference type="EMBL" id="KQ428379">
    <property type="protein sequence ID" value="KOF66227.1"/>
    <property type="molecule type" value="Genomic_DNA"/>
</dbReference>
<proteinExistence type="predicted"/>
<organism evidence="1">
    <name type="scientific">Octopus bimaculoides</name>
    <name type="common">California two-spotted octopus</name>
    <dbReference type="NCBI Taxonomy" id="37653"/>
    <lineage>
        <taxon>Eukaryota</taxon>
        <taxon>Metazoa</taxon>
        <taxon>Spiralia</taxon>
        <taxon>Lophotrochozoa</taxon>
        <taxon>Mollusca</taxon>
        <taxon>Cephalopoda</taxon>
        <taxon>Coleoidea</taxon>
        <taxon>Octopodiformes</taxon>
        <taxon>Octopoda</taxon>
        <taxon>Incirrata</taxon>
        <taxon>Octopodidae</taxon>
        <taxon>Octopus</taxon>
    </lineage>
</organism>
<dbReference type="AlphaFoldDB" id="A0A0L8FNI4"/>